<dbReference type="EMBL" id="RXLZ01000025">
    <property type="protein sequence ID" value="RTQ89303.1"/>
    <property type="molecule type" value="Genomic_DNA"/>
</dbReference>
<keyword evidence="1" id="KW-1133">Transmembrane helix</keyword>
<name>A0A431UIU0_STEMA</name>
<proteinExistence type="predicted"/>
<feature type="transmembrane region" description="Helical" evidence="1">
    <location>
        <begin position="20"/>
        <end position="44"/>
    </location>
</feature>
<gene>
    <name evidence="3" type="ORF">EKL94_10125</name>
</gene>
<evidence type="ECO:0000313" key="4">
    <source>
        <dbReference type="Proteomes" id="UP000271705"/>
    </source>
</evidence>
<evidence type="ECO:0000259" key="2">
    <source>
        <dbReference type="Pfam" id="PF14341"/>
    </source>
</evidence>
<dbReference type="InterPro" id="IPR025746">
    <property type="entry name" value="PilX_N_dom"/>
</dbReference>
<organism evidence="3 4">
    <name type="scientific">Stenotrophomonas maltophilia</name>
    <name type="common">Pseudomonas maltophilia</name>
    <name type="synonym">Xanthomonas maltophilia</name>
    <dbReference type="NCBI Taxonomy" id="40324"/>
    <lineage>
        <taxon>Bacteria</taxon>
        <taxon>Pseudomonadati</taxon>
        <taxon>Pseudomonadota</taxon>
        <taxon>Gammaproteobacteria</taxon>
        <taxon>Lysobacterales</taxon>
        <taxon>Lysobacteraceae</taxon>
        <taxon>Stenotrophomonas</taxon>
        <taxon>Stenotrophomonas maltophilia group</taxon>
    </lineage>
</organism>
<comment type="caution">
    <text evidence="3">The sequence shown here is derived from an EMBL/GenBank/DDBJ whole genome shotgun (WGS) entry which is preliminary data.</text>
</comment>
<keyword evidence="1" id="KW-0812">Transmembrane</keyword>
<dbReference type="RefSeq" id="WP_126928995.1">
    <property type="nucleotide sequence ID" value="NZ_RXLZ01000025.1"/>
</dbReference>
<evidence type="ECO:0000313" key="3">
    <source>
        <dbReference type="EMBL" id="RTQ89303.1"/>
    </source>
</evidence>
<feature type="domain" description="Type 4 fimbrial biogenesis protein PilX N-terminal" evidence="2">
    <location>
        <begin position="18"/>
        <end position="61"/>
    </location>
</feature>
<keyword evidence="1" id="KW-0472">Membrane</keyword>
<sequence length="172" mass="18779">MAHFQRSFRPVTAPRQQRGAVLYVSLIMLILLALLGIAGMQVAGMQEKMAANYRAANRAFQNSEGVVRAAERTVEQIANRKDVGDESLVQASDVSRVCDDGFDPADWAVERRDDTRSAVNVRQIDSCVIGESALEMGRPLEDITPIYQITGFATDDADASSSAVVIDTVFKL</sequence>
<protein>
    <submittedName>
        <fullName evidence="3">Pilus assembly protein</fullName>
    </submittedName>
</protein>
<dbReference type="Proteomes" id="UP000271705">
    <property type="component" value="Unassembled WGS sequence"/>
</dbReference>
<dbReference type="Pfam" id="PF14341">
    <property type="entry name" value="PilX_N"/>
    <property type="match status" value="1"/>
</dbReference>
<evidence type="ECO:0000256" key="1">
    <source>
        <dbReference type="SAM" id="Phobius"/>
    </source>
</evidence>
<reference evidence="3 4" key="1">
    <citation type="submission" date="2018-12" db="EMBL/GenBank/DDBJ databases">
        <authorList>
            <person name="Kartti S."/>
            <person name="Manni A."/>
            <person name="Chemao El Fihri M.W."/>
            <person name="Laamarti M."/>
            <person name="Temsamani L."/>
            <person name="El Jamali J.E."/>
            <person name="Ouadghiri M."/>
            <person name="Ibrahimi A."/>
            <person name="Filati-Maltouf A."/>
        </authorList>
    </citation>
    <scope>NUCLEOTIDE SEQUENCE [LARGE SCALE GENOMIC DNA]</scope>
    <source>
        <strain evidence="3 4">MDMC339</strain>
    </source>
</reference>
<accession>A0A431UIU0</accession>
<dbReference type="AlphaFoldDB" id="A0A431UIU0"/>